<dbReference type="Proteomes" id="UP000836387">
    <property type="component" value="Unassembled WGS sequence"/>
</dbReference>
<reference evidence="1" key="1">
    <citation type="submission" date="2020-04" db="EMBL/GenBank/DDBJ databases">
        <authorList>
            <person name="Broberg M."/>
        </authorList>
    </citation>
    <scope>NUCLEOTIDE SEQUENCE</scope>
</reference>
<evidence type="ECO:0000313" key="1">
    <source>
        <dbReference type="EMBL" id="CAG9945522.1"/>
    </source>
</evidence>
<dbReference type="EMBL" id="CADEHS020000009">
    <property type="protein sequence ID" value="CAG9945522.1"/>
    <property type="molecule type" value="Genomic_DNA"/>
</dbReference>
<proteinExistence type="predicted"/>
<evidence type="ECO:0000313" key="2">
    <source>
        <dbReference type="Proteomes" id="UP000836387"/>
    </source>
</evidence>
<protein>
    <submittedName>
        <fullName evidence="1">Uncharacterized protein</fullName>
    </submittedName>
</protein>
<organism evidence="1 2">
    <name type="scientific">Clonostachys rosea f. rosea IK726</name>
    <dbReference type="NCBI Taxonomy" id="1349383"/>
    <lineage>
        <taxon>Eukaryota</taxon>
        <taxon>Fungi</taxon>
        <taxon>Dikarya</taxon>
        <taxon>Ascomycota</taxon>
        <taxon>Pezizomycotina</taxon>
        <taxon>Sordariomycetes</taxon>
        <taxon>Hypocreomycetidae</taxon>
        <taxon>Hypocreales</taxon>
        <taxon>Bionectriaceae</taxon>
        <taxon>Clonostachys</taxon>
    </lineage>
</organism>
<keyword evidence="2" id="KW-1185">Reference proteome</keyword>
<name>A0ACA9TXE3_BIOOC</name>
<sequence>MADSIRGDGFFRLMDALAALVENPERLDRERERFNKSPPAYRSNFSHNSTLSQSPELRSEKQILHEERKWQLIRERWASSARSQYDYEWSKERKRIDEASLNRPCTIPIGKSSSELAQETVKARWVEQGIWNEKWKDEDRIGKWKHEEPSELESESEAESEPSCSPFCPPPQRAEAKPGRPKRTEELQRSAERRLVREREREASRPFHQFVYQVSKERERIQAELNPPKVPALCPFDFTRTCYGTVDSYCHVWAADRQTQDEPNEEKATAETPRDINSTAYERVKNTWIKRGIWNRKWGVLPGMSWKHEQSQEDMLREELGDDPISVQASPPRNNGSKTEQVSPRSISAAHLPAEGTDALIQASPPGDNGSETEPVSPRSVLGSCLPGEWTDVLVQASPPGDNRYGTEQEPPRSLFADYQPAVWTDGNGYGTEQARPWSLFGDYRPAESNNQASSIQDTSQQEEPPTSTVSGVLESHGYGTGGAPSGPVTGSPNSSPQDLLPAPGPEEVRDSDISHPCTASNPRRSARIEARRPTLSQGRRSEDGQALQMARAALGPVHSTKVSKSRRKSTPGQRLRLNASELLSEARQSSPGLDVPAPPTAAASVPLRRSRRLQEAARNGGSQSRPGQTSASDPKPSRSARPRGVSKRRSSTARHRAR</sequence>
<gene>
    <name evidence="1" type="ORF">CRV2_00012260</name>
</gene>
<reference evidence="1" key="2">
    <citation type="submission" date="2021-10" db="EMBL/GenBank/DDBJ databases">
        <authorList>
            <person name="Piombo E."/>
        </authorList>
    </citation>
    <scope>NUCLEOTIDE SEQUENCE</scope>
</reference>
<accession>A0ACA9TXE3</accession>
<comment type="caution">
    <text evidence="1">The sequence shown here is derived from an EMBL/GenBank/DDBJ whole genome shotgun (WGS) entry which is preliminary data.</text>
</comment>